<keyword evidence="3" id="KW-1185">Reference proteome</keyword>
<evidence type="ECO:0000313" key="3">
    <source>
        <dbReference type="Proteomes" id="UP001576774"/>
    </source>
</evidence>
<proteinExistence type="predicted"/>
<organism evidence="2 3">
    <name type="scientific">Floridaenema aerugineum BLCC-F46</name>
    <dbReference type="NCBI Taxonomy" id="3153654"/>
    <lineage>
        <taxon>Bacteria</taxon>
        <taxon>Bacillati</taxon>
        <taxon>Cyanobacteriota</taxon>
        <taxon>Cyanophyceae</taxon>
        <taxon>Oscillatoriophycideae</taxon>
        <taxon>Aerosakkonematales</taxon>
        <taxon>Aerosakkonemataceae</taxon>
        <taxon>Floridanema</taxon>
        <taxon>Floridanema aerugineum</taxon>
    </lineage>
</organism>
<accession>A0ABV4XB32</accession>
<reference evidence="2 3" key="1">
    <citation type="submission" date="2024-09" db="EMBL/GenBank/DDBJ databases">
        <title>Floridaenema gen nov. (Aerosakkonemataceae, Aerosakkonematales ord. nov., Cyanobacteria) from benthic tropical and subtropical fresh waters, with the description of four new species.</title>
        <authorList>
            <person name="Moretto J.A."/>
            <person name="Berthold D.E."/>
            <person name="Lefler F.W."/>
            <person name="Huang I.-S."/>
            <person name="Laughinghouse H. IV."/>
        </authorList>
    </citation>
    <scope>NUCLEOTIDE SEQUENCE [LARGE SCALE GENOMIC DNA]</scope>
    <source>
        <strain evidence="2 3">BLCC-F46</strain>
    </source>
</reference>
<sequence length="62" mass="7195">MSKRRNPKKEKAQRNKAYARKFRKRQTTGRFSKNRNWKSGKSSDTAAESQDDELEAGGADQY</sequence>
<feature type="region of interest" description="Disordered" evidence="1">
    <location>
        <begin position="1"/>
        <end position="62"/>
    </location>
</feature>
<feature type="compositionally biased region" description="Polar residues" evidence="1">
    <location>
        <begin position="39"/>
        <end position="48"/>
    </location>
</feature>
<protein>
    <submittedName>
        <fullName evidence="2">Uncharacterized protein</fullName>
    </submittedName>
</protein>
<feature type="compositionally biased region" description="Basic residues" evidence="1">
    <location>
        <begin position="17"/>
        <end position="38"/>
    </location>
</feature>
<dbReference type="EMBL" id="JBHFNQ010000188">
    <property type="protein sequence ID" value="MFB2879997.1"/>
    <property type="molecule type" value="Genomic_DNA"/>
</dbReference>
<evidence type="ECO:0000313" key="2">
    <source>
        <dbReference type="EMBL" id="MFB2879997.1"/>
    </source>
</evidence>
<dbReference type="Proteomes" id="UP001576774">
    <property type="component" value="Unassembled WGS sequence"/>
</dbReference>
<gene>
    <name evidence="2" type="ORF">ACE1CC_24360</name>
</gene>
<dbReference type="RefSeq" id="WP_413261554.1">
    <property type="nucleotide sequence ID" value="NZ_JBHFNQ010000188.1"/>
</dbReference>
<evidence type="ECO:0000256" key="1">
    <source>
        <dbReference type="SAM" id="MobiDB-lite"/>
    </source>
</evidence>
<name>A0ABV4XB32_9CYAN</name>
<comment type="caution">
    <text evidence="2">The sequence shown here is derived from an EMBL/GenBank/DDBJ whole genome shotgun (WGS) entry which is preliminary data.</text>
</comment>